<keyword evidence="1" id="KW-1133">Transmembrane helix</keyword>
<keyword evidence="1" id="KW-0812">Transmembrane</keyword>
<reference evidence="2 3" key="1">
    <citation type="journal article" date="2016" name="Nat. Commun.">
        <title>Thousands of microbial genomes shed light on interconnected biogeochemical processes in an aquifer system.</title>
        <authorList>
            <person name="Anantharaman K."/>
            <person name="Brown C.T."/>
            <person name="Hug L.A."/>
            <person name="Sharon I."/>
            <person name="Castelle C.J."/>
            <person name="Probst A.J."/>
            <person name="Thomas B.C."/>
            <person name="Singh A."/>
            <person name="Wilkins M.J."/>
            <person name="Karaoz U."/>
            <person name="Brodie E.L."/>
            <person name="Williams K.H."/>
            <person name="Hubbard S.S."/>
            <person name="Banfield J.F."/>
        </authorList>
    </citation>
    <scope>NUCLEOTIDE SEQUENCE [LARGE SCALE GENOMIC DNA]</scope>
</reference>
<feature type="transmembrane region" description="Helical" evidence="1">
    <location>
        <begin position="68"/>
        <end position="88"/>
    </location>
</feature>
<evidence type="ECO:0008006" key="4">
    <source>
        <dbReference type="Google" id="ProtNLM"/>
    </source>
</evidence>
<gene>
    <name evidence="2" type="ORF">A3B93_01790</name>
</gene>
<evidence type="ECO:0000256" key="1">
    <source>
        <dbReference type="SAM" id="Phobius"/>
    </source>
</evidence>
<name>A0A1F6WHF3_9BACT</name>
<keyword evidence="1" id="KW-0472">Membrane</keyword>
<sequence length="112" mass="12788">MGLLKIFFIGREIRKGINNPGEFLADQSLDFLKGFLIVGSLIGIFVLAGVGVFGFTSWLGGPYVFFKILFWILFIPFALCEIFLISIFRKIKKILKRNFDHATLRVKAEIKK</sequence>
<organism evidence="2 3">
    <name type="scientific">Candidatus Nomurabacteria bacterium RIFCSPHIGHO2_02_FULL_42_24</name>
    <dbReference type="NCBI Taxonomy" id="1801757"/>
    <lineage>
        <taxon>Bacteria</taxon>
        <taxon>Candidatus Nomuraibacteriota</taxon>
    </lineage>
</organism>
<evidence type="ECO:0000313" key="2">
    <source>
        <dbReference type="EMBL" id="OGI81196.1"/>
    </source>
</evidence>
<protein>
    <recommendedName>
        <fullName evidence="4">DUF4282 domain-containing protein</fullName>
    </recommendedName>
</protein>
<comment type="caution">
    <text evidence="2">The sequence shown here is derived from an EMBL/GenBank/DDBJ whole genome shotgun (WGS) entry which is preliminary data.</text>
</comment>
<accession>A0A1F6WHF3</accession>
<dbReference type="EMBL" id="MFUH01000036">
    <property type="protein sequence ID" value="OGI81196.1"/>
    <property type="molecule type" value="Genomic_DNA"/>
</dbReference>
<proteinExistence type="predicted"/>
<dbReference type="AlphaFoldDB" id="A0A1F6WHF3"/>
<dbReference type="Proteomes" id="UP000179880">
    <property type="component" value="Unassembled WGS sequence"/>
</dbReference>
<feature type="transmembrane region" description="Helical" evidence="1">
    <location>
        <begin position="35"/>
        <end position="56"/>
    </location>
</feature>
<evidence type="ECO:0000313" key="3">
    <source>
        <dbReference type="Proteomes" id="UP000179880"/>
    </source>
</evidence>